<reference evidence="1" key="2">
    <citation type="journal article" date="2015" name="Fish Shellfish Immunol.">
        <title>Early steps in the European eel (Anguilla anguilla)-Vibrio vulnificus interaction in the gills: Role of the RtxA13 toxin.</title>
        <authorList>
            <person name="Callol A."/>
            <person name="Pajuelo D."/>
            <person name="Ebbesson L."/>
            <person name="Teles M."/>
            <person name="MacKenzie S."/>
            <person name="Amaro C."/>
        </authorList>
    </citation>
    <scope>NUCLEOTIDE SEQUENCE</scope>
</reference>
<name>A0A0E9TK59_ANGAN</name>
<proteinExistence type="predicted"/>
<accession>A0A0E9TK59</accession>
<sequence length="23" mass="2617">MATSVQESTHEMCFRNTASHCVF</sequence>
<organism evidence="1">
    <name type="scientific">Anguilla anguilla</name>
    <name type="common">European freshwater eel</name>
    <name type="synonym">Muraena anguilla</name>
    <dbReference type="NCBI Taxonomy" id="7936"/>
    <lineage>
        <taxon>Eukaryota</taxon>
        <taxon>Metazoa</taxon>
        <taxon>Chordata</taxon>
        <taxon>Craniata</taxon>
        <taxon>Vertebrata</taxon>
        <taxon>Euteleostomi</taxon>
        <taxon>Actinopterygii</taxon>
        <taxon>Neopterygii</taxon>
        <taxon>Teleostei</taxon>
        <taxon>Anguilliformes</taxon>
        <taxon>Anguillidae</taxon>
        <taxon>Anguilla</taxon>
    </lineage>
</organism>
<evidence type="ECO:0000313" key="1">
    <source>
        <dbReference type="EMBL" id="JAH53981.1"/>
    </source>
</evidence>
<reference evidence="1" key="1">
    <citation type="submission" date="2014-11" db="EMBL/GenBank/DDBJ databases">
        <authorList>
            <person name="Amaro Gonzalez C."/>
        </authorList>
    </citation>
    <scope>NUCLEOTIDE SEQUENCE</scope>
</reference>
<dbReference type="AlphaFoldDB" id="A0A0E9TK59"/>
<dbReference type="EMBL" id="GBXM01054596">
    <property type="protein sequence ID" value="JAH53981.1"/>
    <property type="molecule type" value="Transcribed_RNA"/>
</dbReference>
<protein>
    <submittedName>
        <fullName evidence="1">Uncharacterized protein</fullName>
    </submittedName>
</protein>